<dbReference type="InterPro" id="IPR000086">
    <property type="entry name" value="NUDIX_hydrolase_dom"/>
</dbReference>
<evidence type="ECO:0000313" key="4">
    <source>
        <dbReference type="EMBL" id="PWB69933.1"/>
    </source>
</evidence>
<dbReference type="PROSITE" id="PS00893">
    <property type="entry name" value="NUDIX_BOX"/>
    <property type="match status" value="1"/>
</dbReference>
<name>A0A855X073_9BACT</name>
<evidence type="ECO:0000313" key="5">
    <source>
        <dbReference type="Proteomes" id="UP000250918"/>
    </source>
</evidence>
<gene>
    <name evidence="4" type="ORF">C3F09_09850</name>
</gene>
<evidence type="ECO:0000256" key="2">
    <source>
        <dbReference type="ARBA" id="ARBA00022801"/>
    </source>
</evidence>
<protein>
    <submittedName>
        <fullName evidence="4">NUDIX hydrolase</fullName>
    </submittedName>
</protein>
<dbReference type="AlphaFoldDB" id="A0A855X073"/>
<dbReference type="Gene3D" id="3.90.79.10">
    <property type="entry name" value="Nucleoside Triphosphate Pyrophosphohydrolase"/>
    <property type="match status" value="1"/>
</dbReference>
<sequence>EGKLVVIAKHFYPPRLYRAPSGGIHKGEEFEAGAKREIAEECGCEVALRRFLLRTSALFTAREHGGGEINWRSFVFLADYVSGDFKFTDTHEIREVRLADWSEFAEFGRIMRQQGRGGFMYRAALHEAVEALAR</sequence>
<dbReference type="PANTHER" id="PTHR43046:SF14">
    <property type="entry name" value="MUTT_NUDIX FAMILY PROTEIN"/>
    <property type="match status" value="1"/>
</dbReference>
<dbReference type="PANTHER" id="PTHR43046">
    <property type="entry name" value="GDP-MANNOSE MANNOSYL HYDROLASE"/>
    <property type="match status" value="1"/>
</dbReference>
<feature type="non-terminal residue" evidence="4">
    <location>
        <position position="1"/>
    </location>
</feature>
<dbReference type="Proteomes" id="UP000250918">
    <property type="component" value="Unassembled WGS sequence"/>
</dbReference>
<dbReference type="Pfam" id="PF00293">
    <property type="entry name" value="NUDIX"/>
    <property type="match status" value="1"/>
</dbReference>
<organism evidence="4 5">
    <name type="scientific">candidate division GN15 bacterium</name>
    <dbReference type="NCBI Taxonomy" id="2072418"/>
    <lineage>
        <taxon>Bacteria</taxon>
        <taxon>candidate division GN15</taxon>
    </lineage>
</organism>
<dbReference type="EMBL" id="PQAP01000159">
    <property type="protein sequence ID" value="PWB69933.1"/>
    <property type="molecule type" value="Genomic_DNA"/>
</dbReference>
<evidence type="ECO:0000256" key="1">
    <source>
        <dbReference type="ARBA" id="ARBA00001946"/>
    </source>
</evidence>
<dbReference type="InterPro" id="IPR020084">
    <property type="entry name" value="NUDIX_hydrolase_CS"/>
</dbReference>
<accession>A0A855X073</accession>
<dbReference type="SUPFAM" id="SSF55811">
    <property type="entry name" value="Nudix"/>
    <property type="match status" value="1"/>
</dbReference>
<dbReference type="InterPro" id="IPR015797">
    <property type="entry name" value="NUDIX_hydrolase-like_dom_sf"/>
</dbReference>
<comment type="cofactor">
    <cofactor evidence="1">
        <name>Mg(2+)</name>
        <dbReference type="ChEBI" id="CHEBI:18420"/>
    </cofactor>
</comment>
<feature type="domain" description="Nudix hydrolase" evidence="3">
    <location>
        <begin position="1"/>
        <end position="126"/>
    </location>
</feature>
<dbReference type="CDD" id="cd02883">
    <property type="entry name" value="NUDIX_Hydrolase"/>
    <property type="match status" value="1"/>
</dbReference>
<reference evidence="4 5" key="1">
    <citation type="journal article" date="2018" name="ISME J.">
        <title>A methanotrophic archaeon couples anaerobic oxidation of methane to Fe(III) reduction.</title>
        <authorList>
            <person name="Cai C."/>
            <person name="Leu A.O."/>
            <person name="Xie G.J."/>
            <person name="Guo J."/>
            <person name="Feng Y."/>
            <person name="Zhao J.X."/>
            <person name="Tyson G.W."/>
            <person name="Yuan Z."/>
            <person name="Hu S."/>
        </authorList>
    </citation>
    <scope>NUCLEOTIDE SEQUENCE [LARGE SCALE GENOMIC DNA]</scope>
    <source>
        <strain evidence="4">FeB_12</strain>
    </source>
</reference>
<dbReference type="GO" id="GO:0016787">
    <property type="term" value="F:hydrolase activity"/>
    <property type="evidence" value="ECO:0007669"/>
    <property type="project" value="UniProtKB-KW"/>
</dbReference>
<evidence type="ECO:0000259" key="3">
    <source>
        <dbReference type="PROSITE" id="PS51462"/>
    </source>
</evidence>
<comment type="caution">
    <text evidence="4">The sequence shown here is derived from an EMBL/GenBank/DDBJ whole genome shotgun (WGS) entry which is preliminary data.</text>
</comment>
<keyword evidence="2 4" id="KW-0378">Hydrolase</keyword>
<dbReference type="PROSITE" id="PS51462">
    <property type="entry name" value="NUDIX"/>
    <property type="match status" value="1"/>
</dbReference>
<proteinExistence type="predicted"/>